<organism evidence="2">
    <name type="scientific">mine drainage metagenome</name>
    <dbReference type="NCBI Taxonomy" id="410659"/>
    <lineage>
        <taxon>unclassified sequences</taxon>
        <taxon>metagenomes</taxon>
        <taxon>ecological metagenomes</taxon>
    </lineage>
</organism>
<gene>
    <name evidence="2" type="ORF">GALL_504970</name>
</gene>
<evidence type="ECO:0008006" key="3">
    <source>
        <dbReference type="Google" id="ProtNLM"/>
    </source>
</evidence>
<proteinExistence type="predicted"/>
<feature type="transmembrane region" description="Helical" evidence="1">
    <location>
        <begin position="99"/>
        <end position="120"/>
    </location>
</feature>
<keyword evidence="1" id="KW-0472">Membrane</keyword>
<accession>A0A1J5P8K4</accession>
<keyword evidence="1" id="KW-1133">Transmembrane helix</keyword>
<name>A0A1J5P8K4_9ZZZZ</name>
<protein>
    <recommendedName>
        <fullName evidence="3">Tyrosine kinase G-rich domain-containing protein</fullName>
    </recommendedName>
</protein>
<reference evidence="2" key="1">
    <citation type="submission" date="2016-10" db="EMBL/GenBank/DDBJ databases">
        <title>Sequence of Gallionella enrichment culture.</title>
        <authorList>
            <person name="Poehlein A."/>
            <person name="Muehling M."/>
            <person name="Daniel R."/>
        </authorList>
    </citation>
    <scope>NUCLEOTIDE SEQUENCE</scope>
</reference>
<comment type="caution">
    <text evidence="2">The sequence shown here is derived from an EMBL/GenBank/DDBJ whole genome shotgun (WGS) entry which is preliminary data.</text>
</comment>
<evidence type="ECO:0000313" key="2">
    <source>
        <dbReference type="EMBL" id="OIQ67921.1"/>
    </source>
</evidence>
<sequence length="126" mass="13856">MNILQRQTDSVRAELNAAITGVAAANDNTFNVNPVQSVHKTPAAKRQIDVQANTAILTQLVANLEMAKVALLKETPLIQVIDKPILPLQKEKISKLKSLIFGGLLGGFLMVLILVFRRVWKGIMEE</sequence>
<evidence type="ECO:0000256" key="1">
    <source>
        <dbReference type="SAM" id="Phobius"/>
    </source>
</evidence>
<dbReference type="EMBL" id="MLJW01005618">
    <property type="protein sequence ID" value="OIQ67921.1"/>
    <property type="molecule type" value="Genomic_DNA"/>
</dbReference>
<dbReference type="AlphaFoldDB" id="A0A1J5P8K4"/>
<keyword evidence="1" id="KW-0812">Transmembrane</keyword>